<reference evidence="6" key="1">
    <citation type="submission" date="2021-01" db="EMBL/GenBank/DDBJ databases">
        <authorList>
            <person name="Kaushik A."/>
        </authorList>
    </citation>
    <scope>NUCLEOTIDE SEQUENCE</scope>
    <source>
        <strain evidence="6">AG3-1AP</strain>
    </source>
</reference>
<dbReference type="GO" id="GO:0006085">
    <property type="term" value="P:acetyl-CoA biosynthetic process"/>
    <property type="evidence" value="ECO:0007669"/>
    <property type="project" value="UniProtKB-UniRule"/>
</dbReference>
<proteinExistence type="inferred from homology"/>
<dbReference type="InterPro" id="IPR000890">
    <property type="entry name" value="Aliphatic_acid_kin_short-chain"/>
</dbReference>
<dbReference type="GO" id="GO:0008776">
    <property type="term" value="F:acetate kinase activity"/>
    <property type="evidence" value="ECO:0007669"/>
    <property type="project" value="UniProtKB-UniRule"/>
</dbReference>
<keyword evidence="4 5" id="KW-0067">ATP-binding</keyword>
<dbReference type="UniPathway" id="UPA00340">
    <property type="reaction ID" value="UER00458"/>
</dbReference>
<comment type="caution">
    <text evidence="6">The sequence shown here is derived from an EMBL/GenBank/DDBJ whole genome shotgun (WGS) entry which is preliminary data.</text>
</comment>
<comment type="cofactor">
    <cofactor evidence="5">
        <name>Mg(2+)</name>
        <dbReference type="ChEBI" id="CHEBI:18420"/>
    </cofactor>
</comment>
<keyword evidence="2 5" id="KW-0547">Nucleotide-binding</keyword>
<evidence type="ECO:0000256" key="4">
    <source>
        <dbReference type="ARBA" id="ARBA00022840"/>
    </source>
</evidence>
<evidence type="ECO:0000256" key="1">
    <source>
        <dbReference type="ARBA" id="ARBA00022679"/>
    </source>
</evidence>
<evidence type="ECO:0000256" key="2">
    <source>
        <dbReference type="ARBA" id="ARBA00022741"/>
    </source>
</evidence>
<dbReference type="PROSITE" id="PS01075">
    <property type="entry name" value="ACETATE_KINASE_1"/>
    <property type="match status" value="1"/>
</dbReference>
<dbReference type="GO" id="GO:0005524">
    <property type="term" value="F:ATP binding"/>
    <property type="evidence" value="ECO:0007669"/>
    <property type="project" value="UniProtKB-KW"/>
</dbReference>
<dbReference type="InterPro" id="IPR004372">
    <property type="entry name" value="Ac/propionate_kinase"/>
</dbReference>
<evidence type="ECO:0000313" key="7">
    <source>
        <dbReference type="Proteomes" id="UP000663831"/>
    </source>
</evidence>
<feature type="binding site" evidence="5">
    <location>
        <position position="112"/>
    </location>
    <ligand>
        <name>substrate</name>
    </ligand>
</feature>
<dbReference type="PRINTS" id="PR00471">
    <property type="entry name" value="ACETATEKNASE"/>
</dbReference>
<keyword evidence="1 5" id="KW-0808">Transferase</keyword>
<sequence>MSTEMLLAVNCGSSSIKFKLCTLSDLDVLISGTASNVEVKGEKPSIKYTVYESGKDDDEKVSEEEKEGMPYEDVFERVITLIEGSSSKHFVKSEDSNSKPRVRDLVKVVAHRVVHGGTEAEPMAIWPGHEQGLEEMDALSAFAPLHNHFAVQVVRFCLKHIPNGRQILLFDTMFHSTIPPHIYTYPLGPSSEKTAIPLRKYGAHGLSYSSILDSVSSYLDKPKEQCTFVIAHLGSGASVCLVKEGKSWDTSMGLTPLDGLPGGTRTGSVDPVLVFHHTPNASSGVEIPGGQCARAEIVLNKQGGLQALAGTSNFGHITSTMEESKGGDEQNKAQLAYDVFLDRLMNYVGAYVVKAKGLSSGLDGIVFSGGIGEKSVRLRADVGRMFSWMGCKVDQAANEAVGNDKQTVTEITGKDSDLRILVCLTVRRTFHDPAFQRLMIGSPFLITFSFFLG</sequence>
<dbReference type="OrthoDB" id="67445at2759"/>
<evidence type="ECO:0000256" key="3">
    <source>
        <dbReference type="ARBA" id="ARBA00022777"/>
    </source>
</evidence>
<feature type="active site" description="Proton donor/acceptor" evidence="5">
    <location>
        <position position="171"/>
    </location>
</feature>
<keyword evidence="5" id="KW-0460">Magnesium</keyword>
<feature type="binding site" evidence="5">
    <location>
        <begin position="232"/>
        <end position="236"/>
    </location>
    <ligand>
        <name>ATP</name>
        <dbReference type="ChEBI" id="CHEBI:30616"/>
    </ligand>
</feature>
<dbReference type="PANTHER" id="PTHR21060">
    <property type="entry name" value="ACETATE KINASE"/>
    <property type="match status" value="1"/>
</dbReference>
<dbReference type="HAMAP" id="MF_00020">
    <property type="entry name" value="Acetate_kinase"/>
    <property type="match status" value="1"/>
</dbReference>
<feature type="site" description="Transition state stabilizer" evidence="5">
    <location>
        <position position="265"/>
    </location>
</feature>
<dbReference type="InterPro" id="IPR023865">
    <property type="entry name" value="Aliphatic_acid_kinase_CS"/>
</dbReference>
<dbReference type="GO" id="GO:0006083">
    <property type="term" value="P:acetate metabolic process"/>
    <property type="evidence" value="ECO:0007669"/>
    <property type="project" value="TreeGrafter"/>
</dbReference>
<evidence type="ECO:0000256" key="5">
    <source>
        <dbReference type="HAMAP-Rule" id="MF_03131"/>
    </source>
</evidence>
<protein>
    <recommendedName>
        <fullName evidence="5">Probable acetate kinase</fullName>
        <ecNumber evidence="5">2.7.2.1</ecNumber>
    </recommendedName>
    <alternativeName>
        <fullName evidence="5">Acetokinase</fullName>
    </alternativeName>
</protein>
<feature type="site" description="Transition state stabilizer" evidence="5">
    <location>
        <position position="204"/>
    </location>
</feature>
<dbReference type="EC" id="2.7.2.1" evidence="5"/>
<name>A0A8H3HTM1_9AGAM</name>
<comment type="similarity">
    <text evidence="5">Belongs to the acetokinase family.</text>
</comment>
<dbReference type="Gene3D" id="3.30.420.40">
    <property type="match status" value="2"/>
</dbReference>
<feature type="binding site" evidence="5">
    <location>
        <position position="10"/>
    </location>
    <ligand>
        <name>Mg(2+)</name>
        <dbReference type="ChEBI" id="CHEBI:18420"/>
    </ligand>
</feature>
<organism evidence="6 7">
    <name type="scientific">Rhizoctonia solani</name>
    <dbReference type="NCBI Taxonomy" id="456999"/>
    <lineage>
        <taxon>Eukaryota</taxon>
        <taxon>Fungi</taxon>
        <taxon>Dikarya</taxon>
        <taxon>Basidiomycota</taxon>
        <taxon>Agaricomycotina</taxon>
        <taxon>Agaricomycetes</taxon>
        <taxon>Cantharellales</taxon>
        <taxon>Ceratobasidiaceae</taxon>
        <taxon>Rhizoctonia</taxon>
    </lineage>
</organism>
<comment type="caution">
    <text evidence="5">Lacks conserved residue(s) required for the propagation of feature annotation.</text>
</comment>
<dbReference type="Pfam" id="PF00871">
    <property type="entry name" value="Acetate_kinase"/>
    <property type="match status" value="1"/>
</dbReference>
<dbReference type="AlphaFoldDB" id="A0A8H3HTM1"/>
<feature type="binding site" evidence="5">
    <location>
        <position position="17"/>
    </location>
    <ligand>
        <name>ATP</name>
        <dbReference type="ChEBI" id="CHEBI:30616"/>
    </ligand>
</feature>
<dbReference type="Proteomes" id="UP000663831">
    <property type="component" value="Unassembled WGS sequence"/>
</dbReference>
<dbReference type="SUPFAM" id="SSF53067">
    <property type="entry name" value="Actin-like ATPase domain"/>
    <property type="match status" value="2"/>
</dbReference>
<dbReference type="PANTHER" id="PTHR21060:SF15">
    <property type="entry name" value="ACETATE KINASE-RELATED"/>
    <property type="match status" value="1"/>
</dbReference>
<gene>
    <name evidence="6" type="ORF">RDB_LOCUS170843</name>
</gene>
<keyword evidence="3 5" id="KW-0418">Kinase</keyword>
<comment type="pathway">
    <text evidence="5">Metabolic intermediate biosynthesis; acetyl-CoA biosynthesis; acetyl-CoA from acetate: step 1/2.</text>
</comment>
<keyword evidence="5" id="KW-0479">Metal-binding</keyword>
<dbReference type="GO" id="GO:0000287">
    <property type="term" value="F:magnesium ion binding"/>
    <property type="evidence" value="ECO:0007669"/>
    <property type="project" value="UniProtKB-UniRule"/>
</dbReference>
<comment type="catalytic activity">
    <reaction evidence="5">
        <text>acetate + ATP = acetyl phosphate + ADP</text>
        <dbReference type="Rhea" id="RHEA:11352"/>
        <dbReference type="ChEBI" id="CHEBI:22191"/>
        <dbReference type="ChEBI" id="CHEBI:30089"/>
        <dbReference type="ChEBI" id="CHEBI:30616"/>
        <dbReference type="ChEBI" id="CHEBI:456216"/>
        <dbReference type="EC" id="2.7.2.1"/>
    </reaction>
</comment>
<dbReference type="InterPro" id="IPR043129">
    <property type="entry name" value="ATPase_NBD"/>
</dbReference>
<evidence type="ECO:0000313" key="6">
    <source>
        <dbReference type="EMBL" id="CAE6538945.1"/>
    </source>
</evidence>
<accession>A0A8H3HTM1</accession>
<dbReference type="EMBL" id="CAJMWV010009428">
    <property type="protein sequence ID" value="CAE6538945.1"/>
    <property type="molecule type" value="Genomic_DNA"/>
</dbReference>